<dbReference type="PANTHER" id="PTHR45987:SF4">
    <property type="entry name" value="LARGE RIBOSOMAL SUBUNIT PROTEIN BL12M"/>
    <property type="match status" value="1"/>
</dbReference>
<dbReference type="HAMAP" id="MF_00368">
    <property type="entry name" value="Ribosomal_bL12"/>
    <property type="match status" value="1"/>
</dbReference>
<dbReference type="NCBIfam" id="TIGR00855">
    <property type="entry name" value="L12"/>
    <property type="match status" value="1"/>
</dbReference>
<keyword evidence="3 4" id="KW-0687">Ribonucleoprotein</keyword>
<feature type="domain" description="Large ribosomal subunit protein bL12 C-terminal" evidence="5">
    <location>
        <begin position="58"/>
        <end position="125"/>
    </location>
</feature>
<comment type="subunit">
    <text evidence="4">Homodimer. Part of the ribosomal stalk of the 50S ribosomal subunit. Forms a multimeric L10(L12)X complex, where L10 forms an elongated spine to which 2 to 4 L12 dimers bind in a sequential fashion. Binds GTP-bound translation factors.</text>
</comment>
<dbReference type="Proteomes" id="UP001228690">
    <property type="component" value="Chromosome"/>
</dbReference>
<feature type="domain" description="Large ribosomal subunit protein bL12 oligomerization" evidence="6">
    <location>
        <begin position="2"/>
        <end position="48"/>
    </location>
</feature>
<evidence type="ECO:0000256" key="1">
    <source>
        <dbReference type="ARBA" id="ARBA00007197"/>
    </source>
</evidence>
<evidence type="ECO:0000259" key="6">
    <source>
        <dbReference type="Pfam" id="PF16320"/>
    </source>
</evidence>
<dbReference type="PANTHER" id="PTHR45987">
    <property type="entry name" value="39S RIBOSOMAL PROTEIN L12"/>
    <property type="match status" value="1"/>
</dbReference>
<sequence>MTVENLVEEISKLTVLEVSELVKALEDKFGVSAAAPVAAVAAPAAGGAESAAEEQTEFDVILTGIDDSKKIALIKEVRAVTGLDLKGTKEFVENPGKPVKEGISKEEAAELKSKLEAAGAKIEVK</sequence>
<evidence type="ECO:0000256" key="2">
    <source>
        <dbReference type="ARBA" id="ARBA00022980"/>
    </source>
</evidence>
<dbReference type="EMBL" id="CP123443">
    <property type="protein sequence ID" value="WGK69434.1"/>
    <property type="molecule type" value="Genomic_DNA"/>
</dbReference>
<evidence type="ECO:0000259" key="5">
    <source>
        <dbReference type="Pfam" id="PF00542"/>
    </source>
</evidence>
<dbReference type="InterPro" id="IPR036235">
    <property type="entry name" value="Ribosomal_bL12_oligo_N_sf"/>
</dbReference>
<dbReference type="InterPro" id="IPR008932">
    <property type="entry name" value="Ribosomal_bL12_oligo"/>
</dbReference>
<reference evidence="7 8" key="1">
    <citation type="submission" date="2023-04" db="EMBL/GenBank/DDBJ databases">
        <title>Spirochaete genome identified in red abalone sample constitutes a novel genus.</title>
        <authorList>
            <person name="Sharma S.P."/>
            <person name="Purcell C.M."/>
            <person name="Hyde J.R."/>
            <person name="Severin A.J."/>
        </authorList>
    </citation>
    <scope>NUCLEOTIDE SEQUENCE [LARGE SCALE GENOMIC DNA]</scope>
    <source>
        <strain evidence="7 8">SP-2023</strain>
    </source>
</reference>
<evidence type="ECO:0000256" key="4">
    <source>
        <dbReference type="HAMAP-Rule" id="MF_00368"/>
    </source>
</evidence>
<name>A0ABY8MHE2_9SPIO</name>
<keyword evidence="8" id="KW-1185">Reference proteome</keyword>
<dbReference type="Pfam" id="PF16320">
    <property type="entry name" value="Ribosomal_L12_N"/>
    <property type="match status" value="1"/>
</dbReference>
<protein>
    <recommendedName>
        <fullName evidence="4">Large ribosomal subunit protein bL12</fullName>
    </recommendedName>
</protein>
<organism evidence="7 8">
    <name type="scientific">Candidatus Haliotispira prima</name>
    <dbReference type="NCBI Taxonomy" id="3034016"/>
    <lineage>
        <taxon>Bacteria</taxon>
        <taxon>Pseudomonadati</taxon>
        <taxon>Spirochaetota</taxon>
        <taxon>Spirochaetia</taxon>
        <taxon>Spirochaetales</taxon>
        <taxon>Spirochaetaceae</taxon>
        <taxon>Candidatus Haliotispira</taxon>
    </lineage>
</organism>
<accession>A0ABY8MHE2</accession>
<evidence type="ECO:0000313" key="7">
    <source>
        <dbReference type="EMBL" id="WGK69434.1"/>
    </source>
</evidence>
<dbReference type="CDD" id="cd00387">
    <property type="entry name" value="Ribosomal_L7_L12"/>
    <property type="match status" value="1"/>
</dbReference>
<evidence type="ECO:0000313" key="8">
    <source>
        <dbReference type="Proteomes" id="UP001228690"/>
    </source>
</evidence>
<dbReference type="SUPFAM" id="SSF48300">
    <property type="entry name" value="Ribosomal protein L7/12, oligomerisation (N-terminal) domain"/>
    <property type="match status" value="1"/>
</dbReference>
<dbReference type="Gene3D" id="1.20.5.710">
    <property type="entry name" value="Single helix bin"/>
    <property type="match status" value="1"/>
</dbReference>
<dbReference type="RefSeq" id="WP_326927617.1">
    <property type="nucleotide sequence ID" value="NZ_CP123443.1"/>
</dbReference>
<dbReference type="InterPro" id="IPR014719">
    <property type="entry name" value="Ribosomal_bL12_C/ClpS-like"/>
</dbReference>
<proteinExistence type="inferred from homology"/>
<dbReference type="GO" id="GO:0005840">
    <property type="term" value="C:ribosome"/>
    <property type="evidence" value="ECO:0007669"/>
    <property type="project" value="UniProtKB-KW"/>
</dbReference>
<comment type="function">
    <text evidence="4">Forms part of the ribosomal stalk which helps the ribosome interact with GTP-bound translation factors. Is thus essential for accurate translation.</text>
</comment>
<evidence type="ECO:0000256" key="3">
    <source>
        <dbReference type="ARBA" id="ARBA00023274"/>
    </source>
</evidence>
<gene>
    <name evidence="4 7" type="primary">rplL</name>
    <name evidence="7" type="ORF">P0082_00835</name>
</gene>
<dbReference type="Pfam" id="PF00542">
    <property type="entry name" value="Ribosomal_L12"/>
    <property type="match status" value="1"/>
</dbReference>
<dbReference type="Gene3D" id="3.30.1390.10">
    <property type="match status" value="1"/>
</dbReference>
<comment type="similarity">
    <text evidence="1 4">Belongs to the bacterial ribosomal protein bL12 family.</text>
</comment>
<dbReference type="InterPro" id="IPR013823">
    <property type="entry name" value="Ribosomal_bL12_C"/>
</dbReference>
<keyword evidence="2 4" id="KW-0689">Ribosomal protein</keyword>
<dbReference type="SUPFAM" id="SSF54736">
    <property type="entry name" value="ClpS-like"/>
    <property type="match status" value="1"/>
</dbReference>
<dbReference type="InterPro" id="IPR000206">
    <property type="entry name" value="Ribosomal_bL12"/>
</dbReference>